<evidence type="ECO:0000313" key="1">
    <source>
        <dbReference type="EMBL" id="PZO19627.1"/>
    </source>
</evidence>
<comment type="caution">
    <text evidence="1">The sequence shown here is derived from an EMBL/GenBank/DDBJ whole genome shotgun (WGS) entry which is preliminary data.</text>
</comment>
<organism evidence="1 2">
    <name type="scientific">Leptolyngbya foveolarum</name>
    <dbReference type="NCBI Taxonomy" id="47253"/>
    <lineage>
        <taxon>Bacteria</taxon>
        <taxon>Bacillati</taxon>
        <taxon>Cyanobacteriota</taxon>
        <taxon>Cyanophyceae</taxon>
        <taxon>Leptolyngbyales</taxon>
        <taxon>Leptolyngbyaceae</taxon>
        <taxon>Leptolyngbya group</taxon>
        <taxon>Leptolyngbya</taxon>
    </lineage>
</organism>
<name>A0A2W4UKB1_9CYAN</name>
<evidence type="ECO:0000313" key="2">
    <source>
        <dbReference type="Proteomes" id="UP000249354"/>
    </source>
</evidence>
<gene>
    <name evidence="1" type="ORF">DCF25_08060</name>
</gene>
<dbReference type="AlphaFoldDB" id="A0A2W4UKB1"/>
<accession>A0A2W4UKB1</accession>
<reference evidence="1 2" key="2">
    <citation type="submission" date="2018-06" db="EMBL/GenBank/DDBJ databases">
        <title>Metagenomic assembly of (sub)arctic Cyanobacteria and their associated microbiome from non-axenic cultures.</title>
        <authorList>
            <person name="Baurain D."/>
        </authorList>
    </citation>
    <scope>NUCLEOTIDE SEQUENCE [LARGE SCALE GENOMIC DNA]</scope>
    <source>
        <strain evidence="1">ULC129bin1</strain>
    </source>
</reference>
<sequence length="70" mass="8014">MPFITAGENKQVLLWDLDAVLVEDLLLPSGCEWVDDYLQKRDESSQTFPKLATVKELNFSLQAVFICAYF</sequence>
<reference evidence="2" key="1">
    <citation type="submission" date="2018-04" db="EMBL/GenBank/DDBJ databases">
        <authorList>
            <person name="Cornet L."/>
        </authorList>
    </citation>
    <scope>NUCLEOTIDE SEQUENCE [LARGE SCALE GENOMIC DNA]</scope>
</reference>
<protein>
    <submittedName>
        <fullName evidence="1">Uncharacterized protein</fullName>
    </submittedName>
</protein>
<dbReference type="Proteomes" id="UP000249354">
    <property type="component" value="Unassembled WGS sequence"/>
</dbReference>
<dbReference type="EMBL" id="QBMC01000040">
    <property type="protein sequence ID" value="PZO19627.1"/>
    <property type="molecule type" value="Genomic_DNA"/>
</dbReference>
<proteinExistence type="predicted"/>